<dbReference type="GO" id="GO:0010242">
    <property type="term" value="F:oxygen evolving activity"/>
    <property type="evidence" value="ECO:0007669"/>
    <property type="project" value="InterPro"/>
</dbReference>
<reference evidence="11" key="1">
    <citation type="journal article" date="2016" name="ISME J.">
        <title>Photosynthetic temperature adaptation during niche diversification of the thermophilic cyanobacterium Synechococcus A/B clade.</title>
        <authorList>
            <person name="Pedersen D."/>
            <person name="Miller S.R."/>
        </authorList>
    </citation>
    <scope>NUCLEOTIDE SEQUENCE</scope>
    <source>
        <strain evidence="11">OH2</strain>
    </source>
</reference>
<dbReference type="Gene3D" id="2.40.160.30">
    <property type="entry name" value="Photosystem II, cytochrome c-550 precursor"/>
    <property type="match status" value="1"/>
</dbReference>
<evidence type="ECO:0000256" key="2">
    <source>
        <dbReference type="ARBA" id="ARBA00009838"/>
    </source>
</evidence>
<dbReference type="EMBL" id="KX758279">
    <property type="protein sequence ID" value="APQ41706.1"/>
    <property type="molecule type" value="Genomic_DNA"/>
</dbReference>
<dbReference type="RefSeq" id="WP_414414672.1">
    <property type="nucleotide sequence ID" value="NZ_JANSIR010000060.1"/>
</dbReference>
<feature type="chain" id="PRO_5012295484" description="Photosystem II extrinsic protein O" evidence="10">
    <location>
        <begin position="20"/>
        <end position="264"/>
    </location>
</feature>
<keyword evidence="4" id="KW-0793">Thylakoid</keyword>
<dbReference type="GO" id="GO:0031676">
    <property type="term" value="C:plasma membrane-derived thylakoid membrane"/>
    <property type="evidence" value="ECO:0007669"/>
    <property type="project" value="UniProtKB-SubCell"/>
</dbReference>
<dbReference type="InterPro" id="IPR002628">
    <property type="entry name" value="PsbO"/>
</dbReference>
<feature type="non-terminal residue" evidence="11">
    <location>
        <position position="264"/>
    </location>
</feature>
<proteinExistence type="inferred from homology"/>
<dbReference type="Gene3D" id="3.30.2050.10">
    <property type="entry name" value="photosynthetic oxygen evolving center domain"/>
    <property type="match status" value="1"/>
</dbReference>
<evidence type="ECO:0000256" key="3">
    <source>
        <dbReference type="ARBA" id="ARBA00022531"/>
    </source>
</evidence>
<dbReference type="GO" id="GO:0010207">
    <property type="term" value="P:photosystem II assembly"/>
    <property type="evidence" value="ECO:0007669"/>
    <property type="project" value="InterPro"/>
</dbReference>
<keyword evidence="6" id="KW-0604">Photosystem II</keyword>
<accession>A0A1L6BXH0</accession>
<gene>
    <name evidence="11" type="primary">psbO</name>
</gene>
<comment type="similarity">
    <text evidence="2">Belongs to the PsbO family.</text>
</comment>
<comment type="subcellular location">
    <subcellularLocation>
        <location evidence="1">Cellular thylakoid membrane</location>
        <topology evidence="1">Peripheral membrane protein</topology>
        <orientation evidence="1">Lumenal side</orientation>
    </subcellularLocation>
</comment>
<feature type="signal peptide" evidence="10">
    <location>
        <begin position="1"/>
        <end position="19"/>
    </location>
</feature>
<evidence type="ECO:0000256" key="6">
    <source>
        <dbReference type="ARBA" id="ARBA00023276"/>
    </source>
</evidence>
<dbReference type="GO" id="GO:0009654">
    <property type="term" value="C:photosystem II oxygen evolving complex"/>
    <property type="evidence" value="ECO:0007669"/>
    <property type="project" value="InterPro"/>
</dbReference>
<evidence type="ECO:0000256" key="9">
    <source>
        <dbReference type="ARBA" id="ARBA00046136"/>
    </source>
</evidence>
<dbReference type="AlphaFoldDB" id="A0A1L6BXH0"/>
<organism evidence="11">
    <name type="scientific">Synechococcus sp. OH2</name>
    <dbReference type="NCBI Taxonomy" id="136798"/>
    <lineage>
        <taxon>Bacteria</taxon>
        <taxon>Bacillati</taxon>
        <taxon>Cyanobacteriota</taxon>
        <taxon>Cyanophyceae</taxon>
        <taxon>Synechococcales</taxon>
        <taxon>Synechococcaceae</taxon>
        <taxon>Synechococcus</taxon>
    </lineage>
</organism>
<name>A0A1L6BXH0_9SYNE</name>
<keyword evidence="3" id="KW-0602">Photosynthesis</keyword>
<evidence type="ECO:0000256" key="1">
    <source>
        <dbReference type="ARBA" id="ARBA00004526"/>
    </source>
</evidence>
<dbReference type="InterPro" id="IPR011250">
    <property type="entry name" value="OMP/PagP_B-barrel"/>
</dbReference>
<dbReference type="PANTHER" id="PTHR34058">
    <property type="entry name" value="OXYGEN-EVOLVING ENHANCER PROTEIN 1-2, CHLOROPLASTIC"/>
    <property type="match status" value="1"/>
</dbReference>
<evidence type="ECO:0000256" key="7">
    <source>
        <dbReference type="ARBA" id="ARBA00039796"/>
    </source>
</evidence>
<evidence type="ECO:0000256" key="5">
    <source>
        <dbReference type="ARBA" id="ARBA00023136"/>
    </source>
</evidence>
<keyword evidence="5" id="KW-0472">Membrane</keyword>
<protein>
    <recommendedName>
        <fullName evidence="7">Photosystem II extrinsic protein O</fullName>
    </recommendedName>
    <alternativeName>
        <fullName evidence="8">Photosystem II manganese-stabilizing polypeptide</fullName>
    </alternativeName>
</protein>
<comment type="function">
    <text evidence="9">One of the extrinsic, lumenal subunits of photosystem II (PSII), which stabilize and protect the oxygen-evolving complex. PSII is a light-driven water plastoquinone oxidoreductase, using light energy to abstract electrons from H(2)O, generating a proton gradient subsequently used for ATP formation. Required for dimerization of PSII and for binding of PsbQ to PSII.</text>
</comment>
<evidence type="ECO:0000256" key="10">
    <source>
        <dbReference type="SAM" id="SignalP"/>
    </source>
</evidence>
<evidence type="ECO:0000313" key="11">
    <source>
        <dbReference type="EMBL" id="APQ41706.1"/>
    </source>
</evidence>
<dbReference type="GO" id="GO:0042549">
    <property type="term" value="P:photosystem II stabilization"/>
    <property type="evidence" value="ECO:0007669"/>
    <property type="project" value="InterPro"/>
</dbReference>
<dbReference type="SUPFAM" id="SSF56925">
    <property type="entry name" value="OMPA-like"/>
    <property type="match status" value="1"/>
</dbReference>
<dbReference type="Pfam" id="PF01716">
    <property type="entry name" value="MSP"/>
    <property type="match status" value="1"/>
</dbReference>
<evidence type="ECO:0000256" key="4">
    <source>
        <dbReference type="ARBA" id="ARBA00023078"/>
    </source>
</evidence>
<evidence type="ECO:0000256" key="8">
    <source>
        <dbReference type="ARBA" id="ARBA00043037"/>
    </source>
</evidence>
<sequence length="264" mass="28248">MRYRPLLAILLALCLSVFALPAAAAKAPLTYDQIRNTGKAAICPSVSDNARGRIEVPKGGSVKLTDVCFQPVQIEIEEEKRNGEKEFIKAKNIMISAATLGPIKAEVTPKDGGLELKVVDGITFQPTTGQLPRGERVPFLFSVKDLVATAQGSAIDPSTDFEGEFLVPGYHSSTFLDARGRGSNAGYDTAVGLQAAKDDFATNRKVDEVSQGTMSLRIARVDPSTGEMGGSFVSIQQSSTEQGALEPHTVRVQGLFYARLAQES</sequence>
<keyword evidence="10" id="KW-0732">Signal</keyword>